<comment type="caution">
    <text evidence="1">The sequence shown here is derived from an EMBL/GenBank/DDBJ whole genome shotgun (WGS) entry which is preliminary data.</text>
</comment>
<protein>
    <submittedName>
        <fullName evidence="1">Uncharacterized protein</fullName>
    </submittedName>
</protein>
<accession>A0A8S0U5G5</accession>
<evidence type="ECO:0000313" key="2">
    <source>
        <dbReference type="Proteomes" id="UP000594638"/>
    </source>
</evidence>
<organism evidence="1 2">
    <name type="scientific">Olea europaea subsp. europaea</name>
    <dbReference type="NCBI Taxonomy" id="158383"/>
    <lineage>
        <taxon>Eukaryota</taxon>
        <taxon>Viridiplantae</taxon>
        <taxon>Streptophyta</taxon>
        <taxon>Embryophyta</taxon>
        <taxon>Tracheophyta</taxon>
        <taxon>Spermatophyta</taxon>
        <taxon>Magnoliopsida</taxon>
        <taxon>eudicotyledons</taxon>
        <taxon>Gunneridae</taxon>
        <taxon>Pentapetalae</taxon>
        <taxon>asterids</taxon>
        <taxon>lamiids</taxon>
        <taxon>Lamiales</taxon>
        <taxon>Oleaceae</taxon>
        <taxon>Oleeae</taxon>
        <taxon>Olea</taxon>
    </lineage>
</organism>
<dbReference type="Gramene" id="OE9A079513T1">
    <property type="protein sequence ID" value="OE9A079513C1"/>
    <property type="gene ID" value="OE9A079513"/>
</dbReference>
<name>A0A8S0U5G5_OLEEU</name>
<reference evidence="1 2" key="1">
    <citation type="submission" date="2019-12" db="EMBL/GenBank/DDBJ databases">
        <authorList>
            <person name="Alioto T."/>
            <person name="Alioto T."/>
            <person name="Gomez Garrido J."/>
        </authorList>
    </citation>
    <scope>NUCLEOTIDE SEQUENCE [LARGE SCALE GENOMIC DNA]</scope>
</reference>
<keyword evidence="2" id="KW-1185">Reference proteome</keyword>
<evidence type="ECO:0000313" key="1">
    <source>
        <dbReference type="EMBL" id="CAA3013518.1"/>
    </source>
</evidence>
<dbReference type="EMBL" id="CACTIH010007440">
    <property type="protein sequence ID" value="CAA3013518.1"/>
    <property type="molecule type" value="Genomic_DNA"/>
</dbReference>
<proteinExistence type="predicted"/>
<sequence length="112" mass="13105">MLKIKIVRDHCRLKGPTEAQILKYSRCTQVKPTFAFPWHCDLSDNIFTPLFSNKFSSLFGGYYKYFGTDHRYELSNVCKLRTNNIVPINFFPGKKNWLPKNFHLDLTGILSL</sequence>
<dbReference type="Proteomes" id="UP000594638">
    <property type="component" value="Unassembled WGS sequence"/>
</dbReference>
<gene>
    <name evidence="1" type="ORF">OLEA9_A079513</name>
</gene>
<dbReference type="AlphaFoldDB" id="A0A8S0U5G5"/>